<keyword evidence="2" id="KW-0812">Transmembrane</keyword>
<keyword evidence="2" id="KW-1133">Transmembrane helix</keyword>
<reference evidence="3 4" key="1">
    <citation type="submission" date="2019-07" db="EMBL/GenBank/DDBJ databases">
        <title>Lentzea xizangensis sp. nov., isolated from Qinghai-Tibetan Plateau Soils.</title>
        <authorList>
            <person name="Huang J."/>
        </authorList>
    </citation>
    <scope>NUCLEOTIDE SEQUENCE [LARGE SCALE GENOMIC DNA]</scope>
    <source>
        <strain evidence="3 4">FXJ1.1311</strain>
    </source>
</reference>
<feature type="transmembrane region" description="Helical" evidence="2">
    <location>
        <begin position="15"/>
        <end position="39"/>
    </location>
</feature>
<sequence>MTTTRKLSGRTRKTVLLVHILTAAAWFGIDLALGILVVVSLVADDPRTAGTAIQAVDLFAIWPMFGTSVVCLVSGVVLGIGSKYGLVRYRWVAVKLVINVVMSALIFFALRPGIGDAASIGERMVAGDPAAAVPGDLLYPVVVAPTLLVIAYLLSVFKPWGKVRRSPRGATPPAQRVRTLTGAR</sequence>
<gene>
    <name evidence="3" type="ORF">FKR81_00470</name>
</gene>
<dbReference type="OrthoDB" id="8082651at2"/>
<feature type="transmembrane region" description="Helical" evidence="2">
    <location>
        <begin position="137"/>
        <end position="157"/>
    </location>
</feature>
<proteinExistence type="predicted"/>
<evidence type="ECO:0000256" key="1">
    <source>
        <dbReference type="SAM" id="MobiDB-lite"/>
    </source>
</evidence>
<organism evidence="3 4">
    <name type="scientific">Lentzea tibetensis</name>
    <dbReference type="NCBI Taxonomy" id="2591470"/>
    <lineage>
        <taxon>Bacteria</taxon>
        <taxon>Bacillati</taxon>
        <taxon>Actinomycetota</taxon>
        <taxon>Actinomycetes</taxon>
        <taxon>Pseudonocardiales</taxon>
        <taxon>Pseudonocardiaceae</taxon>
        <taxon>Lentzea</taxon>
    </lineage>
</organism>
<protein>
    <recommendedName>
        <fullName evidence="5">DUF2269 domain-containing protein</fullName>
    </recommendedName>
</protein>
<evidence type="ECO:0000313" key="4">
    <source>
        <dbReference type="Proteomes" id="UP000316639"/>
    </source>
</evidence>
<dbReference type="EMBL" id="VOBR01000001">
    <property type="protein sequence ID" value="TWP54080.1"/>
    <property type="molecule type" value="Genomic_DNA"/>
</dbReference>
<name>A0A563F290_9PSEU</name>
<evidence type="ECO:0000313" key="3">
    <source>
        <dbReference type="EMBL" id="TWP54080.1"/>
    </source>
</evidence>
<dbReference type="Proteomes" id="UP000316639">
    <property type="component" value="Unassembled WGS sequence"/>
</dbReference>
<feature type="transmembrane region" description="Helical" evidence="2">
    <location>
        <begin position="92"/>
        <end position="110"/>
    </location>
</feature>
<dbReference type="RefSeq" id="WP_146348863.1">
    <property type="nucleotide sequence ID" value="NZ_VOBR01000001.1"/>
</dbReference>
<keyword evidence="4" id="KW-1185">Reference proteome</keyword>
<dbReference type="AlphaFoldDB" id="A0A563F290"/>
<evidence type="ECO:0000256" key="2">
    <source>
        <dbReference type="SAM" id="Phobius"/>
    </source>
</evidence>
<feature type="region of interest" description="Disordered" evidence="1">
    <location>
        <begin position="165"/>
        <end position="184"/>
    </location>
</feature>
<accession>A0A563F290</accession>
<feature type="transmembrane region" description="Helical" evidence="2">
    <location>
        <begin position="59"/>
        <end position="80"/>
    </location>
</feature>
<comment type="caution">
    <text evidence="3">The sequence shown here is derived from an EMBL/GenBank/DDBJ whole genome shotgun (WGS) entry which is preliminary data.</text>
</comment>
<evidence type="ECO:0008006" key="5">
    <source>
        <dbReference type="Google" id="ProtNLM"/>
    </source>
</evidence>
<keyword evidence="2" id="KW-0472">Membrane</keyword>